<dbReference type="Gene3D" id="2.60.40.1120">
    <property type="entry name" value="Carboxypeptidase-like, regulatory domain"/>
    <property type="match status" value="2"/>
</dbReference>
<dbReference type="PRINTS" id="PR01021">
    <property type="entry name" value="OMPADOMAIN"/>
</dbReference>
<sequence length="842" mass="95517">MRGLILLLTSLLVLGVANEATAQRKYLDIADEYYSKRKYREAIDYYKLALEEKVVVNKYYMLQQVAKTYNHLFDYENAATYYQELTTYKGENKTDNLYDYGRVLCNLGEYDKALEVFSDYASREDAAAELAYFEEYVSYAQDHKDDPEVAKTSVTNIETGSRSLGVSFSEDGLIIATPQTDKYDKKTAYYDLASVSNSSPNEFGEPVLLSKELNGPYYEGTPYLYKGGTKLLFSSNSADIKKYKQKKLDELPISEDGRNILKICSAELIDGEWTNIKELAFNGNNYSCVFPNLSPDGETLFFASDMPGGYGGYDIWYVTKENDTTWSTPQNLGEQINTFEDETYPFATENKLFFSSKGHPGFGGTDIFVASLNETLAGAAKNVGRPLNSTKDDFSFILSDEGTNGYLSSNREGTHGYDKVYYFYDYNPSEIISGVVREGTFGEPLADVKVELYKKNENDDWELVEDRITGDDGYWEFEIDPNETYKVEFIHPDMAPENKVIPSLSEDDGDHRDQVIEDLKDIELKPVSRVISGVVEDAQTGEPLADVKVILNEILPDGSRKQVETQITIEDGKWQFEVDPDKNYDVQFIHPELGSKNFPVDAYDGTNYDEREGQIDKLKKVTLNDDKDNILAGIVLDQITEKPVEGVTVTLLEDRDGEWIEVNSMVTGDDGKWSFEIDPTKEYKVKFDKDGFEAQEFVVPSIDDGGRDEIIAKMNPLEFRSKGEKDAVIRVDNIYFDFARSHPQEESYPILDNIVDFMNNNPTIRIELSAHTDAVGKDDFNMKLSQARAERCKDYLVNHGIKASRIEAKGYGETKILNGCVKWNQCSEEENQVNRRVEIKVL</sequence>
<accession>A0A916NDV0</accession>
<dbReference type="InterPro" id="IPR011990">
    <property type="entry name" value="TPR-like_helical_dom_sf"/>
</dbReference>
<dbReference type="SUPFAM" id="SSF49478">
    <property type="entry name" value="Cna protein B-type domain"/>
    <property type="match status" value="1"/>
</dbReference>
<dbReference type="SUPFAM" id="SSF82171">
    <property type="entry name" value="DPP6 N-terminal domain-like"/>
    <property type="match status" value="1"/>
</dbReference>
<evidence type="ECO:0000256" key="3">
    <source>
        <dbReference type="ARBA" id="ARBA00023237"/>
    </source>
</evidence>
<comment type="subcellular location">
    <subcellularLocation>
        <location evidence="1">Cell outer membrane</location>
    </subcellularLocation>
</comment>
<dbReference type="RefSeq" id="WP_258543082.1">
    <property type="nucleotide sequence ID" value="NZ_OU015584.1"/>
</dbReference>
<dbReference type="InterPro" id="IPR036737">
    <property type="entry name" value="OmpA-like_sf"/>
</dbReference>
<dbReference type="InterPro" id="IPR050330">
    <property type="entry name" value="Bact_OuterMem_StrucFunc"/>
</dbReference>
<dbReference type="InterPro" id="IPR013783">
    <property type="entry name" value="Ig-like_fold"/>
</dbReference>
<keyword evidence="3" id="KW-0998">Cell outer membrane</keyword>
<dbReference type="InterPro" id="IPR006665">
    <property type="entry name" value="OmpA-like"/>
</dbReference>
<evidence type="ECO:0000256" key="1">
    <source>
        <dbReference type="ARBA" id="ARBA00004442"/>
    </source>
</evidence>
<evidence type="ECO:0000313" key="6">
    <source>
        <dbReference type="EMBL" id="CAG5085782.1"/>
    </source>
</evidence>
<dbReference type="Pfam" id="PF00691">
    <property type="entry name" value="OmpA"/>
    <property type="match status" value="1"/>
</dbReference>
<organism evidence="6 7">
    <name type="scientific">Parvicella tangerina</name>
    <dbReference type="NCBI Taxonomy" id="2829795"/>
    <lineage>
        <taxon>Bacteria</taxon>
        <taxon>Pseudomonadati</taxon>
        <taxon>Bacteroidota</taxon>
        <taxon>Flavobacteriia</taxon>
        <taxon>Flavobacteriales</taxon>
        <taxon>Parvicellaceae</taxon>
        <taxon>Parvicella</taxon>
    </lineage>
</organism>
<dbReference type="AlphaFoldDB" id="A0A916NDV0"/>
<dbReference type="InterPro" id="IPR008969">
    <property type="entry name" value="CarboxyPept-like_regulatory"/>
</dbReference>
<dbReference type="Pfam" id="PF07676">
    <property type="entry name" value="PD40"/>
    <property type="match status" value="1"/>
</dbReference>
<dbReference type="EMBL" id="OU015584">
    <property type="protein sequence ID" value="CAG5085782.1"/>
    <property type="molecule type" value="Genomic_DNA"/>
</dbReference>
<dbReference type="InterPro" id="IPR011659">
    <property type="entry name" value="WD40"/>
</dbReference>
<dbReference type="InterPro" id="IPR006664">
    <property type="entry name" value="OMP_bac"/>
</dbReference>
<reference evidence="6" key="1">
    <citation type="submission" date="2021-04" db="EMBL/GenBank/DDBJ databases">
        <authorList>
            <person name="Rodrigo-Torres L."/>
            <person name="Arahal R. D."/>
            <person name="Lucena T."/>
        </authorList>
    </citation>
    <scope>NUCLEOTIDE SEQUENCE</scope>
    <source>
        <strain evidence="6">AS29M-1</strain>
    </source>
</reference>
<protein>
    <submittedName>
        <fullName evidence="6">Peptidoglycan-associated lipoprotein</fullName>
    </submittedName>
</protein>
<gene>
    <name evidence="6" type="primary">pal_17</name>
    <name evidence="6" type="ORF">CRYO30217_02883</name>
</gene>
<dbReference type="PANTHER" id="PTHR30329">
    <property type="entry name" value="STATOR ELEMENT OF FLAGELLAR MOTOR COMPLEX"/>
    <property type="match status" value="1"/>
</dbReference>
<evidence type="ECO:0000313" key="7">
    <source>
        <dbReference type="Proteomes" id="UP000683507"/>
    </source>
</evidence>
<feature type="domain" description="OmpA-like" evidence="5">
    <location>
        <begin position="735"/>
        <end position="822"/>
    </location>
</feature>
<feature type="signal peptide" evidence="4">
    <location>
        <begin position="1"/>
        <end position="22"/>
    </location>
</feature>
<dbReference type="PANTHER" id="PTHR30329:SF21">
    <property type="entry name" value="LIPOPROTEIN YIAD-RELATED"/>
    <property type="match status" value="1"/>
</dbReference>
<dbReference type="CDD" id="cd07185">
    <property type="entry name" value="OmpA_C-like"/>
    <property type="match status" value="1"/>
</dbReference>
<evidence type="ECO:0000256" key="4">
    <source>
        <dbReference type="SAM" id="SignalP"/>
    </source>
</evidence>
<dbReference type="Proteomes" id="UP000683507">
    <property type="component" value="Chromosome"/>
</dbReference>
<feature type="chain" id="PRO_5037242449" evidence="4">
    <location>
        <begin position="23"/>
        <end position="842"/>
    </location>
</feature>
<dbReference type="KEGG" id="ptan:CRYO30217_02883"/>
<dbReference type="SUPFAM" id="SSF48452">
    <property type="entry name" value="TPR-like"/>
    <property type="match status" value="1"/>
</dbReference>
<name>A0A916NDV0_9FLAO</name>
<dbReference type="Pfam" id="PF13620">
    <property type="entry name" value="CarboxypepD_reg"/>
    <property type="match status" value="1"/>
</dbReference>
<keyword evidence="6" id="KW-0449">Lipoprotein</keyword>
<proteinExistence type="predicted"/>
<dbReference type="GO" id="GO:0009279">
    <property type="term" value="C:cell outer membrane"/>
    <property type="evidence" value="ECO:0007669"/>
    <property type="project" value="UniProtKB-SubCell"/>
</dbReference>
<keyword evidence="4" id="KW-0732">Signal</keyword>
<dbReference type="Gene3D" id="3.30.1330.60">
    <property type="entry name" value="OmpA-like domain"/>
    <property type="match status" value="1"/>
</dbReference>
<dbReference type="SUPFAM" id="SSF49464">
    <property type="entry name" value="Carboxypeptidase regulatory domain-like"/>
    <property type="match status" value="2"/>
</dbReference>
<dbReference type="Gene3D" id="2.60.40.10">
    <property type="entry name" value="Immunoglobulins"/>
    <property type="match status" value="1"/>
</dbReference>
<dbReference type="SUPFAM" id="SSF103088">
    <property type="entry name" value="OmpA-like"/>
    <property type="match status" value="1"/>
</dbReference>
<dbReference type="Gene3D" id="1.25.40.10">
    <property type="entry name" value="Tetratricopeptide repeat domain"/>
    <property type="match status" value="1"/>
</dbReference>
<evidence type="ECO:0000256" key="2">
    <source>
        <dbReference type="ARBA" id="ARBA00023136"/>
    </source>
</evidence>
<evidence type="ECO:0000259" key="5">
    <source>
        <dbReference type="Pfam" id="PF00691"/>
    </source>
</evidence>
<keyword evidence="7" id="KW-1185">Reference proteome</keyword>
<keyword evidence="2" id="KW-0472">Membrane</keyword>